<keyword evidence="4 7" id="KW-0812">Transmembrane</keyword>
<dbReference type="GO" id="GO:0050136">
    <property type="term" value="F:NADH dehydrogenase (quinone) (non-electrogenic) activity"/>
    <property type="evidence" value="ECO:0007669"/>
    <property type="project" value="UniProtKB-UniRule"/>
</dbReference>
<keyword evidence="6 7" id="KW-0472">Membrane</keyword>
<dbReference type="GO" id="GO:0005886">
    <property type="term" value="C:plasma membrane"/>
    <property type="evidence" value="ECO:0007669"/>
    <property type="project" value="UniProtKB-SubCell"/>
</dbReference>
<dbReference type="HAMAP" id="MF_01456">
    <property type="entry name" value="NDH1_NuoK"/>
    <property type="match status" value="1"/>
</dbReference>
<organism evidence="8 9">
    <name type="scientific">Hydrogenispora ethanolica</name>
    <dbReference type="NCBI Taxonomy" id="1082276"/>
    <lineage>
        <taxon>Bacteria</taxon>
        <taxon>Bacillati</taxon>
        <taxon>Bacillota</taxon>
        <taxon>Hydrogenispora</taxon>
    </lineage>
</organism>
<name>A0A4R1R5T0_HYDET</name>
<keyword evidence="9" id="KW-1185">Reference proteome</keyword>
<dbReference type="Proteomes" id="UP000295008">
    <property type="component" value="Unassembled WGS sequence"/>
</dbReference>
<evidence type="ECO:0000313" key="8">
    <source>
        <dbReference type="EMBL" id="TCL60891.1"/>
    </source>
</evidence>
<dbReference type="Pfam" id="PF00420">
    <property type="entry name" value="Oxidored_q2"/>
    <property type="match status" value="1"/>
</dbReference>
<evidence type="ECO:0000256" key="6">
    <source>
        <dbReference type="ARBA" id="ARBA00023136"/>
    </source>
</evidence>
<comment type="catalytic activity">
    <reaction evidence="7">
        <text>a quinone + NADH + 5 H(+)(in) = a quinol + NAD(+) + 4 H(+)(out)</text>
        <dbReference type="Rhea" id="RHEA:57888"/>
        <dbReference type="ChEBI" id="CHEBI:15378"/>
        <dbReference type="ChEBI" id="CHEBI:24646"/>
        <dbReference type="ChEBI" id="CHEBI:57540"/>
        <dbReference type="ChEBI" id="CHEBI:57945"/>
        <dbReference type="ChEBI" id="CHEBI:132124"/>
    </reaction>
</comment>
<feature type="transmembrane region" description="Helical" evidence="7">
    <location>
        <begin position="38"/>
        <end position="57"/>
    </location>
</feature>
<dbReference type="InterPro" id="IPR050601">
    <property type="entry name" value="CPA3_antiporter_subunitC"/>
</dbReference>
<keyword evidence="5 7" id="KW-1133">Transmembrane helix</keyword>
<dbReference type="Gene3D" id="1.10.287.3510">
    <property type="match status" value="1"/>
</dbReference>
<evidence type="ECO:0000256" key="1">
    <source>
        <dbReference type="ARBA" id="ARBA00004651"/>
    </source>
</evidence>
<comment type="function">
    <text evidence="7">NDH-1 shuttles electrons from NADH, via FMN and iron-sulfur (Fe-S) centers, to quinones in the respiratory chain. The immediate electron acceptor for the enzyme in this species is believed to be a menaquinone. Couples the redox reaction to proton translocation (for every two electrons transferred, four hydrogen ions are translocated across the cytoplasmic membrane), and thus conserves the redox energy in a proton gradient.</text>
</comment>
<keyword evidence="7" id="KW-0813">Transport</keyword>
<keyword evidence="3 7" id="KW-1003">Cell membrane</keyword>
<evidence type="ECO:0000256" key="7">
    <source>
        <dbReference type="HAMAP-Rule" id="MF_01456"/>
    </source>
</evidence>
<dbReference type="AlphaFoldDB" id="A0A4R1R5T0"/>
<dbReference type="PANTHER" id="PTHR34583:SF2">
    <property type="entry name" value="ANTIPORTER SUBUNIT MNHC2-RELATED"/>
    <property type="match status" value="1"/>
</dbReference>
<dbReference type="RefSeq" id="WP_132016349.1">
    <property type="nucleotide sequence ID" value="NZ_SLUN01000035.1"/>
</dbReference>
<comment type="similarity">
    <text evidence="2">Belongs to the CPA3 antiporters (TC 2.A.63) subunit C family.</text>
</comment>
<dbReference type="GO" id="GO:0042773">
    <property type="term" value="P:ATP synthesis coupled electron transport"/>
    <property type="evidence" value="ECO:0007669"/>
    <property type="project" value="InterPro"/>
</dbReference>
<keyword evidence="7" id="KW-1278">Translocase</keyword>
<protein>
    <recommendedName>
        <fullName evidence="7">NADH-quinone oxidoreductase subunit K</fullName>
        <ecNumber evidence="7">7.1.1.-</ecNumber>
    </recommendedName>
    <alternativeName>
        <fullName evidence="7">NADH dehydrogenase I subunit K</fullName>
    </alternativeName>
    <alternativeName>
        <fullName evidence="7">NDH-1 subunit K</fullName>
    </alternativeName>
</protein>
<accession>A0A4R1R5T0</accession>
<evidence type="ECO:0000256" key="3">
    <source>
        <dbReference type="ARBA" id="ARBA00022475"/>
    </source>
</evidence>
<dbReference type="EC" id="7.1.1.-" evidence="7"/>
<evidence type="ECO:0000313" key="9">
    <source>
        <dbReference type="Proteomes" id="UP000295008"/>
    </source>
</evidence>
<feature type="transmembrane region" description="Helical" evidence="7">
    <location>
        <begin position="63"/>
        <end position="86"/>
    </location>
</feature>
<dbReference type="InterPro" id="IPR001133">
    <property type="entry name" value="NADH_UbQ_OxRdtase_chain4L/K"/>
</dbReference>
<evidence type="ECO:0000256" key="4">
    <source>
        <dbReference type="ARBA" id="ARBA00022692"/>
    </source>
</evidence>
<evidence type="ECO:0000256" key="5">
    <source>
        <dbReference type="ARBA" id="ARBA00022989"/>
    </source>
</evidence>
<evidence type="ECO:0000256" key="2">
    <source>
        <dbReference type="ARBA" id="ARBA00010388"/>
    </source>
</evidence>
<gene>
    <name evidence="7" type="primary">nuoK</name>
    <name evidence="8" type="ORF">EDC14_103550</name>
</gene>
<keyword evidence="7" id="KW-0874">Quinone</keyword>
<comment type="caution">
    <text evidence="8">The sequence shown here is derived from an EMBL/GenBank/DDBJ whole genome shotgun (WGS) entry which is preliminary data.</text>
</comment>
<keyword evidence="7" id="KW-0520">NAD</keyword>
<comment type="subunit">
    <text evidence="7">NDH-1 is composed of 14 different subunits. Subunits NuoA, H, J, K, L, M, N constitute the membrane sector of the complex.</text>
</comment>
<comment type="similarity">
    <text evidence="7">Belongs to the complex I subunit 4L family.</text>
</comment>
<dbReference type="PANTHER" id="PTHR34583">
    <property type="entry name" value="ANTIPORTER SUBUNIT MNHC2-RELATED"/>
    <property type="match status" value="1"/>
</dbReference>
<dbReference type="InterPro" id="IPR039428">
    <property type="entry name" value="NUOK/Mnh_C1-like"/>
</dbReference>
<sequence length="102" mass="10985">MVNYFAVDWTFVVLLLVIGIYALIAAKSMIRMLIGFEIMGKAVTLAIVTAGSANGNIALGQSLAITVIVVEVVFIAIALAIVMLAYRRTKSLDIRKLTKLKG</sequence>
<feature type="transmembrane region" description="Helical" evidence="7">
    <location>
        <begin position="6"/>
        <end position="26"/>
    </location>
</feature>
<dbReference type="GO" id="GO:0048038">
    <property type="term" value="F:quinone binding"/>
    <property type="evidence" value="ECO:0007669"/>
    <property type="project" value="UniProtKB-KW"/>
</dbReference>
<proteinExistence type="inferred from homology"/>
<reference evidence="8 9" key="1">
    <citation type="submission" date="2019-03" db="EMBL/GenBank/DDBJ databases">
        <title>Genomic Encyclopedia of Type Strains, Phase IV (KMG-IV): sequencing the most valuable type-strain genomes for metagenomic binning, comparative biology and taxonomic classification.</title>
        <authorList>
            <person name="Goeker M."/>
        </authorList>
    </citation>
    <scope>NUCLEOTIDE SEQUENCE [LARGE SCALE GENOMIC DNA]</scope>
    <source>
        <strain evidence="8 9">LX-B</strain>
    </source>
</reference>
<comment type="subcellular location">
    <subcellularLocation>
        <location evidence="1 7">Cell membrane</location>
        <topology evidence="1 7">Multi-pass membrane protein</topology>
    </subcellularLocation>
</comment>
<dbReference type="EMBL" id="SLUN01000035">
    <property type="protein sequence ID" value="TCL60891.1"/>
    <property type="molecule type" value="Genomic_DNA"/>
</dbReference>